<evidence type="ECO:0000313" key="1">
    <source>
        <dbReference type="EMBL" id="KHO66269.1"/>
    </source>
</evidence>
<proteinExistence type="predicted"/>
<protein>
    <submittedName>
        <fullName evidence="1">Uncharacterized protein</fullName>
    </submittedName>
</protein>
<organism evidence="1 2">
    <name type="scientific">Pseudomonas flexibilis</name>
    <dbReference type="NCBI Taxonomy" id="706570"/>
    <lineage>
        <taxon>Bacteria</taxon>
        <taxon>Pseudomonadati</taxon>
        <taxon>Pseudomonadota</taxon>
        <taxon>Gammaproteobacteria</taxon>
        <taxon>Pseudomonadales</taxon>
        <taxon>Pseudomonadaceae</taxon>
        <taxon>Pseudomonas</taxon>
    </lineage>
</organism>
<dbReference type="OrthoDB" id="6900655at2"/>
<sequence>MKGAEAYVNDQWNTCGLTHLPRDACALLVQLHFIIPRDTQFTSLLNEISAVCRRHLQEAYPGRSVHADPVVGSVVGDGSGDGITLRFHVGPAQS</sequence>
<dbReference type="EMBL" id="JTAK01000001">
    <property type="protein sequence ID" value="KHO66269.1"/>
    <property type="molecule type" value="Genomic_DNA"/>
</dbReference>
<reference evidence="1 2" key="1">
    <citation type="submission" date="2014-11" db="EMBL/GenBank/DDBJ databases">
        <title>Genome sequence of Pseudomonas tuomuerensis JCM 14085.</title>
        <authorList>
            <person name="Shin S.-K."/>
            <person name="Yi H."/>
        </authorList>
    </citation>
    <scope>NUCLEOTIDE SEQUENCE [LARGE SCALE GENOMIC DNA]</scope>
    <source>
        <strain evidence="1 2">JCM 14085</strain>
    </source>
</reference>
<gene>
    <name evidence="1" type="ORF">PT85_01440</name>
</gene>
<accession>A0A0B3BZZ2</accession>
<comment type="caution">
    <text evidence="1">The sequence shown here is derived from an EMBL/GenBank/DDBJ whole genome shotgun (WGS) entry which is preliminary data.</text>
</comment>
<dbReference type="AlphaFoldDB" id="A0A0B3BZZ2"/>
<dbReference type="RefSeq" id="WP_027590900.1">
    <property type="nucleotide sequence ID" value="NZ_FMUP01000007.1"/>
</dbReference>
<evidence type="ECO:0000313" key="2">
    <source>
        <dbReference type="Proteomes" id="UP000030980"/>
    </source>
</evidence>
<keyword evidence="2" id="KW-1185">Reference proteome</keyword>
<name>A0A0B3BZZ2_9PSED</name>
<dbReference type="Proteomes" id="UP000030980">
    <property type="component" value="Unassembled WGS sequence"/>
</dbReference>